<dbReference type="Gene3D" id="3.30.565.10">
    <property type="entry name" value="Histidine kinase-like ATPase, C-terminal domain"/>
    <property type="match status" value="1"/>
</dbReference>
<evidence type="ECO:0000313" key="5">
    <source>
        <dbReference type="Proteomes" id="UP001600943"/>
    </source>
</evidence>
<dbReference type="Proteomes" id="UP001600943">
    <property type="component" value="Unassembled WGS sequence"/>
</dbReference>
<dbReference type="Pfam" id="PF14501">
    <property type="entry name" value="HATPase_c_5"/>
    <property type="match status" value="1"/>
</dbReference>
<proteinExistence type="predicted"/>
<comment type="caution">
    <text evidence="4">The sequence shown here is derived from an EMBL/GenBank/DDBJ whole genome shotgun (WGS) entry which is preliminary data.</text>
</comment>
<dbReference type="RefSeq" id="WP_289070793.1">
    <property type="nucleotide sequence ID" value="NZ_BAABYW010000001.1"/>
</dbReference>
<dbReference type="InterPro" id="IPR036890">
    <property type="entry name" value="HATPase_C_sf"/>
</dbReference>
<keyword evidence="5" id="KW-1185">Reference proteome</keyword>
<name>A0ABQ0B725_9FIRM</name>
<keyword evidence="2" id="KW-1133">Transmembrane helix</keyword>
<feature type="transmembrane region" description="Helical" evidence="2">
    <location>
        <begin position="151"/>
        <end position="171"/>
    </location>
</feature>
<evidence type="ECO:0000313" key="4">
    <source>
        <dbReference type="EMBL" id="GAA6407252.1"/>
    </source>
</evidence>
<gene>
    <name evidence="4" type="ORF">K040078D81_13690</name>
</gene>
<feature type="transmembrane region" description="Helical" evidence="2">
    <location>
        <begin position="58"/>
        <end position="76"/>
    </location>
</feature>
<dbReference type="SUPFAM" id="SSF55874">
    <property type="entry name" value="ATPase domain of HSP90 chaperone/DNA topoisomerase II/histidine kinase"/>
    <property type="match status" value="1"/>
</dbReference>
<feature type="coiled-coil region" evidence="1">
    <location>
        <begin position="202"/>
        <end position="229"/>
    </location>
</feature>
<evidence type="ECO:0000259" key="3">
    <source>
        <dbReference type="Pfam" id="PF14501"/>
    </source>
</evidence>
<evidence type="ECO:0000256" key="1">
    <source>
        <dbReference type="SAM" id="Coils"/>
    </source>
</evidence>
<dbReference type="EMBL" id="BAABYW010000001">
    <property type="protein sequence ID" value="GAA6407252.1"/>
    <property type="molecule type" value="Genomic_DNA"/>
</dbReference>
<dbReference type="CDD" id="cd16935">
    <property type="entry name" value="HATPase_AgrC-ComD-like"/>
    <property type="match status" value="1"/>
</dbReference>
<feature type="transmembrane region" description="Helical" evidence="2">
    <location>
        <begin position="34"/>
        <end position="52"/>
    </location>
</feature>
<keyword evidence="2" id="KW-0472">Membrane</keyword>
<feature type="transmembrane region" description="Helical" evidence="2">
    <location>
        <begin position="83"/>
        <end position="105"/>
    </location>
</feature>
<protein>
    <recommendedName>
        <fullName evidence="3">Sensor histidine kinase NatK-like C-terminal domain-containing protein</fullName>
    </recommendedName>
</protein>
<evidence type="ECO:0000256" key="2">
    <source>
        <dbReference type="SAM" id="Phobius"/>
    </source>
</evidence>
<sequence>MMIFLFEFLILSTEIFFGVYLTGKRHKGSGKKYAVLGGMAASAALLLCFYNSVSKSPALSAVILLAGILLISKILYPWDWKLLLYSGCSYLSALFLVDTVSYLLLCRYFSVPLVFWLIFSFCFRVLFYIALFTSNSLEGLLKNPRQYYKTLYGTSVAAFCGISIMLHLSFVRQDLKTPMIISILVLSVLFLRIVLGYTHVKYQREKELLATIEMQKELLEQNYTAVNRAYSQNARLFHDFHRHLEVIRQLTQKYNAPELSEYIDSVISPVRDISSMAWTGDQTVDYILNSRYAKAAEAGIPMEMNIEYPYNTNIKANDLCTILSNLLDNALEAAAAMSRQCPPDRCRITLTIRRIGNILVIKLENSSPQPSYTPDGELTSAKKGLLLHGWGMKNIESAVQKYEGMIQTAYADHIFQTTITMCFDGVKMDAAEP</sequence>
<organism evidence="4 5">
    <name type="scientific">Blautia hominis</name>
    <dbReference type="NCBI Taxonomy" id="2025493"/>
    <lineage>
        <taxon>Bacteria</taxon>
        <taxon>Bacillati</taxon>
        <taxon>Bacillota</taxon>
        <taxon>Clostridia</taxon>
        <taxon>Lachnospirales</taxon>
        <taxon>Lachnospiraceae</taxon>
        <taxon>Blautia</taxon>
    </lineage>
</organism>
<feature type="transmembrane region" description="Helical" evidence="2">
    <location>
        <begin position="111"/>
        <end position="131"/>
    </location>
</feature>
<dbReference type="PANTHER" id="PTHR40448:SF1">
    <property type="entry name" value="TWO-COMPONENT SENSOR HISTIDINE KINASE"/>
    <property type="match status" value="1"/>
</dbReference>
<keyword evidence="1" id="KW-0175">Coiled coil</keyword>
<accession>A0ABQ0B725</accession>
<dbReference type="PANTHER" id="PTHR40448">
    <property type="entry name" value="TWO-COMPONENT SENSOR HISTIDINE KINASE"/>
    <property type="match status" value="1"/>
</dbReference>
<keyword evidence="2" id="KW-0812">Transmembrane</keyword>
<feature type="domain" description="Sensor histidine kinase NatK-like C-terminal" evidence="3">
    <location>
        <begin position="315"/>
        <end position="421"/>
    </location>
</feature>
<reference evidence="4 5" key="1">
    <citation type="submission" date="2024-04" db="EMBL/GenBank/DDBJ databases">
        <title>Defined microbial consortia suppress multidrug-resistant proinflammatory Enterobacteriaceae via ecological control.</title>
        <authorList>
            <person name="Furuichi M."/>
            <person name="Kawaguchi T."/>
            <person name="Pust M."/>
            <person name="Yasuma K."/>
            <person name="Plichta D."/>
            <person name="Hasegawa N."/>
            <person name="Ohya T."/>
            <person name="Bhattarai S."/>
            <person name="Sasajima S."/>
            <person name="Aoto Y."/>
            <person name="Tuganbaev T."/>
            <person name="Yaginuma M."/>
            <person name="Ueda M."/>
            <person name="Okahashi N."/>
            <person name="Amafuji K."/>
            <person name="Kiridooshi Y."/>
            <person name="Sugita K."/>
            <person name="Strazar M."/>
            <person name="Skelly A."/>
            <person name="Suda W."/>
            <person name="Hattori M."/>
            <person name="Nakamoto N."/>
            <person name="Caballero S."/>
            <person name="Norman J."/>
            <person name="Olle B."/>
            <person name="Tanoue T."/>
            <person name="Arita M."/>
            <person name="Bucci V."/>
            <person name="Atarashi K."/>
            <person name="Xavier R."/>
            <person name="Honda K."/>
        </authorList>
    </citation>
    <scope>NUCLEOTIDE SEQUENCE [LARGE SCALE GENOMIC DNA]</scope>
    <source>
        <strain evidence="5">k04-0078-D8-1</strain>
    </source>
</reference>
<dbReference type="InterPro" id="IPR032834">
    <property type="entry name" value="NatK-like_C"/>
</dbReference>
<feature type="transmembrane region" description="Helical" evidence="2">
    <location>
        <begin position="177"/>
        <end position="195"/>
    </location>
</feature>
<feature type="transmembrane region" description="Helical" evidence="2">
    <location>
        <begin position="6"/>
        <end position="22"/>
    </location>
</feature>